<feature type="region of interest" description="Disordered" evidence="1">
    <location>
        <begin position="37"/>
        <end position="58"/>
    </location>
</feature>
<name>A0A365PCB7_9ACTN</name>
<sequence>MWCADTPTVGTVSAMSISMTRYAASAAMVLALGVSTACSSDDPEPDSTNRGGGETDGQTSVENVFIAPAYAIDCSLQVDAPAQLSFTAVNDSSTEAETLSEITSPAAERVEIDAPAGALEIAPESSIAAGQPVENVEDADAPDRPFRSFMFGLDDSAEPGKSIPVTFTFERAGDITLQAAVDACPNQSE</sequence>
<evidence type="ECO:0008006" key="4">
    <source>
        <dbReference type="Google" id="ProtNLM"/>
    </source>
</evidence>
<proteinExistence type="predicted"/>
<evidence type="ECO:0000313" key="2">
    <source>
        <dbReference type="EMBL" id="RBA38809.1"/>
    </source>
</evidence>
<dbReference type="EMBL" id="QNTT01000007">
    <property type="protein sequence ID" value="RBA38809.1"/>
    <property type="molecule type" value="Genomic_DNA"/>
</dbReference>
<dbReference type="SUPFAM" id="SSF110087">
    <property type="entry name" value="DR1885-like metal-binding protein"/>
    <property type="match status" value="1"/>
</dbReference>
<dbReference type="Proteomes" id="UP000252187">
    <property type="component" value="Unassembled WGS sequence"/>
</dbReference>
<evidence type="ECO:0000313" key="3">
    <source>
        <dbReference type="Proteomes" id="UP000252187"/>
    </source>
</evidence>
<reference evidence="2 3" key="1">
    <citation type="submission" date="2018-06" db="EMBL/GenBank/DDBJ databases">
        <title>Whole genome sequencing of four bacterial strains from South Shetland trench revealing bio-synthetic gene clusters.</title>
        <authorList>
            <person name="Abdel-Mageed W.M."/>
            <person name="Lehri B."/>
            <person name="Jarmusch S.A."/>
            <person name="Miranda K."/>
            <person name="Goodfellow M."/>
            <person name="Jaspars M."/>
            <person name="Karlyshev A.V."/>
        </authorList>
    </citation>
    <scope>NUCLEOTIDE SEQUENCE [LARGE SCALE GENOMIC DNA]</scope>
    <source>
        <strain evidence="2 3">SST1</strain>
    </source>
</reference>
<accession>A0A365PCB7</accession>
<protein>
    <recommendedName>
        <fullName evidence="4">Copper chaperone PCu(A)C</fullName>
    </recommendedName>
</protein>
<organism evidence="2 3">
    <name type="scientific">Dietzia maris</name>
    <dbReference type="NCBI Taxonomy" id="37915"/>
    <lineage>
        <taxon>Bacteria</taxon>
        <taxon>Bacillati</taxon>
        <taxon>Actinomycetota</taxon>
        <taxon>Actinomycetes</taxon>
        <taxon>Mycobacteriales</taxon>
        <taxon>Dietziaceae</taxon>
        <taxon>Dietzia</taxon>
    </lineage>
</organism>
<dbReference type="InterPro" id="IPR036182">
    <property type="entry name" value="PCuAC_sf"/>
</dbReference>
<gene>
    <name evidence="2" type="ORF">DQ226_04095</name>
</gene>
<dbReference type="Gene3D" id="2.60.40.1890">
    <property type="entry name" value="PCu(A)C copper chaperone"/>
    <property type="match status" value="1"/>
</dbReference>
<comment type="caution">
    <text evidence="2">The sequence shown here is derived from an EMBL/GenBank/DDBJ whole genome shotgun (WGS) entry which is preliminary data.</text>
</comment>
<dbReference type="InterPro" id="IPR007410">
    <property type="entry name" value="LpqE-like"/>
</dbReference>
<dbReference type="AlphaFoldDB" id="A0A365PCB7"/>
<dbReference type="Pfam" id="PF04314">
    <property type="entry name" value="PCuAC"/>
    <property type="match status" value="1"/>
</dbReference>
<evidence type="ECO:0000256" key="1">
    <source>
        <dbReference type="SAM" id="MobiDB-lite"/>
    </source>
</evidence>